<evidence type="ECO:0000256" key="1">
    <source>
        <dbReference type="ARBA" id="ARBA00022679"/>
    </source>
</evidence>
<keyword evidence="5 7" id="KW-0067">ATP-binding</keyword>
<dbReference type="HAMAP" id="MF_00235">
    <property type="entry name" value="Adenylate_kinase_Adk"/>
    <property type="match status" value="1"/>
</dbReference>
<proteinExistence type="inferred from homology"/>
<comment type="subunit">
    <text evidence="5 7">Monomer.</text>
</comment>
<feature type="binding site" evidence="5">
    <location>
        <position position="129"/>
    </location>
    <ligand>
        <name>ATP</name>
        <dbReference type="ChEBI" id="CHEBI:30616"/>
    </ligand>
</feature>
<evidence type="ECO:0000256" key="7">
    <source>
        <dbReference type="RuleBase" id="RU003331"/>
    </source>
</evidence>
<dbReference type="PRINTS" id="PR00094">
    <property type="entry name" value="ADENYLTKNASE"/>
</dbReference>
<dbReference type="Proteomes" id="UP000231414">
    <property type="component" value="Unassembled WGS sequence"/>
</dbReference>
<keyword evidence="1 5" id="KW-0808">Transferase</keyword>
<evidence type="ECO:0000256" key="5">
    <source>
        <dbReference type="HAMAP-Rule" id="MF_00235"/>
    </source>
</evidence>
<feature type="binding site" evidence="5">
    <location>
        <position position="151"/>
    </location>
    <ligand>
        <name>AMP</name>
        <dbReference type="ChEBI" id="CHEBI:456215"/>
    </ligand>
</feature>
<evidence type="ECO:0000256" key="3">
    <source>
        <dbReference type="ARBA" id="ARBA00022741"/>
    </source>
</evidence>
<dbReference type="Pfam" id="PF00406">
    <property type="entry name" value="ADK"/>
    <property type="match status" value="1"/>
</dbReference>
<organism evidence="8 9">
    <name type="scientific">candidate division WWE3 bacterium CG08_land_8_20_14_0_20_43_13</name>
    <dbReference type="NCBI Taxonomy" id="1975087"/>
    <lineage>
        <taxon>Bacteria</taxon>
        <taxon>Katanobacteria</taxon>
    </lineage>
</organism>
<feature type="binding site" evidence="5">
    <location>
        <position position="140"/>
    </location>
    <ligand>
        <name>AMP</name>
        <dbReference type="ChEBI" id="CHEBI:456215"/>
    </ligand>
</feature>
<keyword evidence="2 5" id="KW-0545">Nucleotide biosynthesis</keyword>
<feature type="binding site" evidence="5">
    <location>
        <begin position="10"/>
        <end position="15"/>
    </location>
    <ligand>
        <name>ATP</name>
        <dbReference type="ChEBI" id="CHEBI:30616"/>
    </ligand>
</feature>
<reference evidence="9" key="1">
    <citation type="submission" date="2017-09" db="EMBL/GenBank/DDBJ databases">
        <title>Depth-based differentiation of microbial function through sediment-hosted aquifers and enrichment of novel symbionts in the deep terrestrial subsurface.</title>
        <authorList>
            <person name="Probst A.J."/>
            <person name="Ladd B."/>
            <person name="Jarett J.K."/>
            <person name="Geller-Mcgrath D.E."/>
            <person name="Sieber C.M.K."/>
            <person name="Emerson J.B."/>
            <person name="Anantharaman K."/>
            <person name="Thomas B.C."/>
            <person name="Malmstrom R."/>
            <person name="Stieglmeier M."/>
            <person name="Klingl A."/>
            <person name="Woyke T."/>
            <person name="Ryan C.M."/>
            <person name="Banfield J.F."/>
        </authorList>
    </citation>
    <scope>NUCLEOTIDE SEQUENCE [LARGE SCALE GENOMIC DNA]</scope>
</reference>
<evidence type="ECO:0000313" key="8">
    <source>
        <dbReference type="EMBL" id="PIS20767.1"/>
    </source>
</evidence>
<comment type="caution">
    <text evidence="8">The sequence shown here is derived from an EMBL/GenBank/DDBJ whole genome shotgun (WGS) entry which is preliminary data.</text>
</comment>
<dbReference type="GO" id="GO:0005524">
    <property type="term" value="F:ATP binding"/>
    <property type="evidence" value="ECO:0007669"/>
    <property type="project" value="UniProtKB-UniRule"/>
</dbReference>
<dbReference type="InterPro" id="IPR027417">
    <property type="entry name" value="P-loop_NTPase"/>
</dbReference>
<comment type="subcellular location">
    <subcellularLocation>
        <location evidence="5 7">Cytoplasm</location>
    </subcellularLocation>
</comment>
<feature type="binding site" evidence="5">
    <location>
        <position position="32"/>
    </location>
    <ligand>
        <name>AMP</name>
        <dbReference type="ChEBI" id="CHEBI:456215"/>
    </ligand>
</feature>
<dbReference type="PANTHER" id="PTHR23359">
    <property type="entry name" value="NUCLEOTIDE KINASE"/>
    <property type="match status" value="1"/>
</dbReference>
<dbReference type="SUPFAM" id="SSF52540">
    <property type="entry name" value="P-loop containing nucleoside triphosphate hydrolases"/>
    <property type="match status" value="1"/>
</dbReference>
<protein>
    <recommendedName>
        <fullName evidence="5 7">Adenylate kinase</fullName>
        <shortName evidence="5">AK</shortName>
        <ecNumber evidence="5 7">2.7.4.3</ecNumber>
    </recommendedName>
    <alternativeName>
        <fullName evidence="5">ATP-AMP transphosphorylase</fullName>
    </alternativeName>
    <alternativeName>
        <fullName evidence="5">ATP:AMP phosphotransferase</fullName>
    </alternativeName>
    <alternativeName>
        <fullName evidence="5">Adenylate monophosphate kinase</fullName>
    </alternativeName>
</protein>
<dbReference type="EMBL" id="PEYW01000029">
    <property type="protein sequence ID" value="PIS20767.1"/>
    <property type="molecule type" value="Genomic_DNA"/>
</dbReference>
<keyword evidence="5" id="KW-0963">Cytoplasm</keyword>
<feature type="binding site" evidence="5">
    <location>
        <position position="37"/>
    </location>
    <ligand>
        <name>AMP</name>
        <dbReference type="ChEBI" id="CHEBI:456215"/>
    </ligand>
</feature>
<sequence>MVILILGISGCGKGTQAKLLAQKIGGVPVISSGDAIRWANKSNVARGREAVENYNNLGKLVPDEIVFGILKAYMGNFDLSRGFIFDSFPRRLEQVPLLDQILSDTGETLSAVVHLETSPELALERMRGRDNEDGTKGEARGDANEQAIKERFSFYQNQTTPVLEVYMKRGILHNIDNSGTIGQVHEAVLKSLTGAGLCVDF</sequence>
<dbReference type="GO" id="GO:0044209">
    <property type="term" value="P:AMP salvage"/>
    <property type="evidence" value="ECO:0007669"/>
    <property type="project" value="UniProtKB-UniRule"/>
</dbReference>
<keyword evidence="3 5" id="KW-0547">Nucleotide-binding</keyword>
<name>A0A2H0X762_UNCKA</name>
<comment type="caution">
    <text evidence="5">Lacks conserved residue(s) required for the propagation of feature annotation.</text>
</comment>
<dbReference type="CDD" id="cd01428">
    <property type="entry name" value="ADK"/>
    <property type="match status" value="1"/>
</dbReference>
<dbReference type="UniPathway" id="UPA00588">
    <property type="reaction ID" value="UER00649"/>
</dbReference>
<gene>
    <name evidence="5" type="primary">adk</name>
    <name evidence="8" type="ORF">COT52_01970</name>
</gene>
<feature type="binding site" evidence="5">
    <location>
        <position position="179"/>
    </location>
    <ligand>
        <name>ATP</name>
        <dbReference type="ChEBI" id="CHEBI:30616"/>
    </ligand>
</feature>
<comment type="similarity">
    <text evidence="5 6">Belongs to the adenylate kinase family.</text>
</comment>
<dbReference type="AlphaFoldDB" id="A0A2H0X762"/>
<evidence type="ECO:0000256" key="6">
    <source>
        <dbReference type="RuleBase" id="RU003330"/>
    </source>
</evidence>
<comment type="domain">
    <text evidence="5">Consists of three domains, a large central CORE domain and two small peripheral domains, NMPbind and LID, which undergo movements during catalysis. The LID domain closes over the site of phosphoryl transfer upon ATP binding. Assembling and dissambling the active center during each catalytic cycle provides an effective means to prevent ATP hydrolysis.</text>
</comment>
<comment type="function">
    <text evidence="5">Catalyzes the reversible transfer of the terminal phosphate group between ATP and AMP. Plays an important role in cellular energy homeostasis and in adenine nucleotide metabolism.</text>
</comment>
<feature type="binding site" evidence="5">
    <location>
        <begin position="59"/>
        <end position="61"/>
    </location>
    <ligand>
        <name>AMP</name>
        <dbReference type="ChEBI" id="CHEBI:456215"/>
    </ligand>
</feature>
<dbReference type="InterPro" id="IPR000850">
    <property type="entry name" value="Adenylat/UMP-CMP_kin"/>
</dbReference>
<accession>A0A2H0X762</accession>
<evidence type="ECO:0000313" key="9">
    <source>
        <dbReference type="Proteomes" id="UP000231414"/>
    </source>
</evidence>
<dbReference type="GO" id="GO:0004017">
    <property type="term" value="F:AMP kinase activity"/>
    <property type="evidence" value="ECO:0007669"/>
    <property type="project" value="UniProtKB-UniRule"/>
</dbReference>
<dbReference type="Gene3D" id="3.40.50.300">
    <property type="entry name" value="P-loop containing nucleotide triphosphate hydrolases"/>
    <property type="match status" value="1"/>
</dbReference>
<dbReference type="EC" id="2.7.4.3" evidence="5 7"/>
<evidence type="ECO:0000256" key="2">
    <source>
        <dbReference type="ARBA" id="ARBA00022727"/>
    </source>
</evidence>
<comment type="catalytic activity">
    <reaction evidence="5 7">
        <text>AMP + ATP = 2 ADP</text>
        <dbReference type="Rhea" id="RHEA:12973"/>
        <dbReference type="ChEBI" id="CHEBI:30616"/>
        <dbReference type="ChEBI" id="CHEBI:456215"/>
        <dbReference type="ChEBI" id="CHEBI:456216"/>
        <dbReference type="EC" id="2.7.4.3"/>
    </reaction>
</comment>
<feature type="binding site" evidence="5">
    <location>
        <position position="94"/>
    </location>
    <ligand>
        <name>AMP</name>
        <dbReference type="ChEBI" id="CHEBI:456215"/>
    </ligand>
</feature>
<dbReference type="GO" id="GO:0005737">
    <property type="term" value="C:cytoplasm"/>
    <property type="evidence" value="ECO:0007669"/>
    <property type="project" value="UniProtKB-SubCell"/>
</dbReference>
<comment type="pathway">
    <text evidence="5">Purine metabolism; AMP biosynthesis via salvage pathway; AMP from ADP: step 1/1.</text>
</comment>
<keyword evidence="4 5" id="KW-0418">Kinase</keyword>
<evidence type="ECO:0000256" key="4">
    <source>
        <dbReference type="ARBA" id="ARBA00022777"/>
    </source>
</evidence>